<evidence type="ECO:0000313" key="3">
    <source>
        <dbReference type="Proteomes" id="UP000113541"/>
    </source>
</evidence>
<dbReference type="EMBL" id="KJ469653">
    <property type="protein sequence ID" value="AIE77235.1"/>
    <property type="molecule type" value="Genomic_DNA"/>
</dbReference>
<evidence type="ECO:0000313" key="2">
    <source>
        <dbReference type="EMBL" id="AIE77235.1"/>
    </source>
</evidence>
<keyword evidence="3" id="KW-1185">Reference proteome</keyword>
<name>A0A075FAC0_9ADEN</name>
<keyword evidence="1" id="KW-0472">Membrane</keyword>
<accession>A0A075FAC0</accession>
<protein>
    <submittedName>
        <fullName evidence="2">ORF55A</fullName>
    </submittedName>
</protein>
<dbReference type="KEGG" id="vg:19893461"/>
<proteinExistence type="predicted"/>
<keyword evidence="1" id="KW-0812">Transmembrane</keyword>
<dbReference type="Proteomes" id="UP000113541">
    <property type="component" value="Segment"/>
</dbReference>
<dbReference type="GeneID" id="19893461"/>
<evidence type="ECO:0000256" key="1">
    <source>
        <dbReference type="SAM" id="Phobius"/>
    </source>
</evidence>
<dbReference type="RefSeq" id="YP_009047176.1">
    <property type="nucleotide sequence ID" value="NC_024486.1"/>
</dbReference>
<organism evidence="2 3">
    <name type="scientific">Duck adenovirus 2</name>
    <dbReference type="NCBI Taxonomy" id="1520006"/>
    <lineage>
        <taxon>Viruses</taxon>
        <taxon>Varidnaviria</taxon>
        <taxon>Bamfordvirae</taxon>
        <taxon>Preplasmiviricota</taxon>
        <taxon>Polisuviricotina</taxon>
        <taxon>Pharingeaviricetes</taxon>
        <taxon>Rowavirales</taxon>
        <taxon>Adenoviridae</taxon>
        <taxon>Aviadenovirus</taxon>
        <taxon>Aviadenovirus anatis</taxon>
        <taxon>Duck aviadenovirus B</taxon>
    </lineage>
</organism>
<feature type="transmembrane region" description="Helical" evidence="1">
    <location>
        <begin position="112"/>
        <end position="136"/>
    </location>
</feature>
<keyword evidence="1" id="KW-1133">Transmembrane helix</keyword>
<reference evidence="2 3" key="1">
    <citation type="journal article" date="2014" name="Virology">
        <title>Complete genome sequences of pigeon adenovirus 1 and duck adenovirus 2 extend the number of species within the genus Aviadenovirus.</title>
        <authorList>
            <person name="Marek A."/>
            <person name="Kajan G.L."/>
            <person name="Kosiol C."/>
            <person name="Harrach B."/>
            <person name="Schlotterer C."/>
            <person name="Hess M."/>
        </authorList>
    </citation>
    <scope>NUCLEOTIDE SEQUENCE [LARGE SCALE GENOMIC DNA]</scope>
    <source>
        <strain evidence="2 3">GR</strain>
    </source>
</reference>
<sequence length="152" mass="17559">MNSVLVFFLALCTVSVSAQEQNITACEFQEVTINCNPLYQGDISCTSYPANVTIVTDYSNYTQDRTKFTFHKVSRNLTFATCICPSNGNNYTYYFNIMYDRYIYIESPHSSYYFLIIVGLCALNFVTLVGLMCVVCRRRDRISYRKRRINGV</sequence>